<name>A0A6J6NHP9_9ZZZZ</name>
<dbReference type="GO" id="GO:0019171">
    <property type="term" value="F:(3R)-hydroxyacyl-[acyl-carrier-protein] dehydratase activity"/>
    <property type="evidence" value="ECO:0007669"/>
    <property type="project" value="TreeGrafter"/>
</dbReference>
<sequence>MALNPDFIGRTYPPSEPYLVGREKIREFARAIGDSNPAYSDVAAAQGLGYADVVAPPTFAIAFVHASAEVAIRDPDLGLDYTKVVHGEESFVYSRPIVAGDELVVVNTIENIRAAAGNDMITVRSDVSTTSGEPVVVTTMVIVARGTDAQ</sequence>
<dbReference type="GO" id="GO:0006633">
    <property type="term" value="P:fatty acid biosynthetic process"/>
    <property type="evidence" value="ECO:0007669"/>
    <property type="project" value="TreeGrafter"/>
</dbReference>
<accession>A0A6J6NHP9</accession>
<proteinExistence type="inferred from homology"/>
<organism evidence="2">
    <name type="scientific">freshwater metagenome</name>
    <dbReference type="NCBI Taxonomy" id="449393"/>
    <lineage>
        <taxon>unclassified sequences</taxon>
        <taxon>metagenomes</taxon>
        <taxon>ecological metagenomes</taxon>
    </lineage>
</organism>
<dbReference type="Gene3D" id="3.10.129.10">
    <property type="entry name" value="Hotdog Thioesterase"/>
    <property type="match status" value="1"/>
</dbReference>
<dbReference type="Pfam" id="PF13452">
    <property type="entry name" value="FAS1_DH_region"/>
    <property type="match status" value="1"/>
</dbReference>
<dbReference type="AlphaFoldDB" id="A0A6J6NHP9"/>
<dbReference type="InterPro" id="IPR050965">
    <property type="entry name" value="UPF0336/Enoyl-CoA_hydratase"/>
</dbReference>
<evidence type="ECO:0000259" key="1">
    <source>
        <dbReference type="Pfam" id="PF13452"/>
    </source>
</evidence>
<gene>
    <name evidence="2" type="ORF">UFOPK2310_01509</name>
</gene>
<dbReference type="PANTHER" id="PTHR43437">
    <property type="entry name" value="HYDROXYACYL-THIOESTER DEHYDRATASE TYPE 2, MITOCHONDRIAL-RELATED"/>
    <property type="match status" value="1"/>
</dbReference>
<dbReference type="EMBL" id="CAEZWW010000237">
    <property type="protein sequence ID" value="CAB4685732.1"/>
    <property type="molecule type" value="Genomic_DNA"/>
</dbReference>
<dbReference type="PANTHER" id="PTHR43437:SF3">
    <property type="entry name" value="HYDROXYACYL-THIOESTER DEHYDRATASE TYPE 2, MITOCHONDRIAL"/>
    <property type="match status" value="1"/>
</dbReference>
<dbReference type="SUPFAM" id="SSF54637">
    <property type="entry name" value="Thioesterase/thiol ester dehydrase-isomerase"/>
    <property type="match status" value="1"/>
</dbReference>
<dbReference type="PIRSF" id="PIRSF018072">
    <property type="entry name" value="UCP018072"/>
    <property type="match status" value="1"/>
</dbReference>
<dbReference type="InterPro" id="IPR016709">
    <property type="entry name" value="HadA-like"/>
</dbReference>
<evidence type="ECO:0000313" key="2">
    <source>
        <dbReference type="EMBL" id="CAB4685732.1"/>
    </source>
</evidence>
<dbReference type="HAMAP" id="MF_00799">
    <property type="entry name" value="UPF0336"/>
    <property type="match status" value="1"/>
</dbReference>
<reference evidence="2" key="1">
    <citation type="submission" date="2020-05" db="EMBL/GenBank/DDBJ databases">
        <authorList>
            <person name="Chiriac C."/>
            <person name="Salcher M."/>
            <person name="Ghai R."/>
            <person name="Kavagutti S V."/>
        </authorList>
    </citation>
    <scope>NUCLEOTIDE SEQUENCE</scope>
</reference>
<dbReference type="InterPro" id="IPR039569">
    <property type="entry name" value="FAS1-like_DH_region"/>
</dbReference>
<feature type="domain" description="FAS1-like dehydratase" evidence="1">
    <location>
        <begin position="7"/>
        <end position="136"/>
    </location>
</feature>
<protein>
    <submittedName>
        <fullName evidence="2">Unannotated protein</fullName>
    </submittedName>
</protein>
<dbReference type="InterPro" id="IPR029069">
    <property type="entry name" value="HotDog_dom_sf"/>
</dbReference>
<dbReference type="CDD" id="cd03441">
    <property type="entry name" value="R_hydratase_like"/>
    <property type="match status" value="1"/>
</dbReference>